<comment type="caution">
    <text evidence="7">The sequence shown here is derived from an EMBL/GenBank/DDBJ whole genome shotgun (WGS) entry which is preliminary data.</text>
</comment>
<dbReference type="GO" id="GO:0008360">
    <property type="term" value="P:regulation of cell shape"/>
    <property type="evidence" value="ECO:0007669"/>
    <property type="project" value="UniProtKB-UniRule"/>
</dbReference>
<dbReference type="GO" id="GO:0005737">
    <property type="term" value="C:cytoplasm"/>
    <property type="evidence" value="ECO:0007669"/>
    <property type="project" value="UniProtKB-SubCell"/>
</dbReference>
<dbReference type="AlphaFoldDB" id="A0A931LS61"/>
<evidence type="ECO:0000313" key="8">
    <source>
        <dbReference type="Proteomes" id="UP000727962"/>
    </source>
</evidence>
<dbReference type="GO" id="GO:0000902">
    <property type="term" value="P:cell morphogenesis"/>
    <property type="evidence" value="ECO:0007669"/>
    <property type="project" value="InterPro"/>
</dbReference>
<evidence type="ECO:0000256" key="5">
    <source>
        <dbReference type="ARBA" id="ARBA00023458"/>
    </source>
</evidence>
<dbReference type="PRINTS" id="PR01652">
    <property type="entry name" value="SHAPEPROTEIN"/>
</dbReference>
<dbReference type="PANTHER" id="PTHR42749:SF1">
    <property type="entry name" value="CELL SHAPE-DETERMINING PROTEIN MREB"/>
    <property type="match status" value="1"/>
</dbReference>
<comment type="subcellular location">
    <subcellularLocation>
        <location evidence="6">Cytoplasm</location>
    </subcellularLocation>
    <text evidence="6">Membrane-associated.</text>
</comment>
<dbReference type="PANTHER" id="PTHR42749">
    <property type="entry name" value="CELL SHAPE-DETERMINING PROTEIN MREB"/>
    <property type="match status" value="1"/>
</dbReference>
<evidence type="ECO:0000256" key="1">
    <source>
        <dbReference type="ARBA" id="ARBA00022490"/>
    </source>
</evidence>
<dbReference type="CDD" id="cd10225">
    <property type="entry name" value="ASKHA_NBD_MreB-like"/>
    <property type="match status" value="1"/>
</dbReference>
<name>A0A931LS61_FIMGI</name>
<keyword evidence="4 6" id="KW-0133">Cell shape</keyword>
<reference evidence="7" key="1">
    <citation type="submission" date="2020-07" db="EMBL/GenBank/DDBJ databases">
        <title>Huge and variable diversity of episymbiotic CPR bacteria and DPANN archaea in groundwater ecosystems.</title>
        <authorList>
            <person name="He C.Y."/>
            <person name="Keren R."/>
            <person name="Whittaker M."/>
            <person name="Farag I.F."/>
            <person name="Doudna J."/>
            <person name="Cate J.H.D."/>
            <person name="Banfield J.F."/>
        </authorList>
    </citation>
    <scope>NUCLEOTIDE SEQUENCE</scope>
    <source>
        <strain evidence="7">NC_groundwater_17_Pr7_B-0.1um_64_12</strain>
    </source>
</reference>
<dbReference type="InterPro" id="IPR043129">
    <property type="entry name" value="ATPase_NBD"/>
</dbReference>
<dbReference type="Proteomes" id="UP000727962">
    <property type="component" value="Unassembled WGS sequence"/>
</dbReference>
<feature type="binding site" evidence="6">
    <location>
        <begin position="212"/>
        <end position="215"/>
    </location>
    <ligand>
        <name>ATP</name>
        <dbReference type="ChEBI" id="CHEBI:30616"/>
    </ligand>
</feature>
<dbReference type="HAMAP" id="MF_02207">
    <property type="entry name" value="MreB"/>
    <property type="match status" value="1"/>
</dbReference>
<evidence type="ECO:0000256" key="2">
    <source>
        <dbReference type="ARBA" id="ARBA00022741"/>
    </source>
</evidence>
<dbReference type="EMBL" id="JACOSL010000031">
    <property type="protein sequence ID" value="MBI1756485.1"/>
    <property type="molecule type" value="Genomic_DNA"/>
</dbReference>
<dbReference type="Gene3D" id="3.30.420.40">
    <property type="match status" value="2"/>
</dbReference>
<dbReference type="InterPro" id="IPR056546">
    <property type="entry name" value="MreB_MamK-like"/>
</dbReference>
<feature type="binding site" evidence="6">
    <location>
        <begin position="292"/>
        <end position="295"/>
    </location>
    <ligand>
        <name>ATP</name>
        <dbReference type="ChEBI" id="CHEBI:30616"/>
    </ligand>
</feature>
<dbReference type="NCBIfam" id="NF010539">
    <property type="entry name" value="PRK13927.1"/>
    <property type="match status" value="1"/>
</dbReference>
<dbReference type="InterPro" id="IPR004753">
    <property type="entry name" value="MreB"/>
</dbReference>
<sequence>MGFGNLRLVPEIGIDLGTSNILVYRRGKGIVLNEPTVVAMSVQSKKVLAVGNEAREMLGRTPGNIAAIRPLKDGVIADYTTTLKMLEYILVKTCGHRFPLALRPTALVCVPSGVTNVERRAVIQATREAGAGLAMTIEEPMAAAIGAGLPISTPGGNMVADIGGGTTDIAVISLGGIVLSQSLRIGGNKMDEAIIRHIRNAYNLMIGDPTAEEIKIKIGSAFALEPELRMEIRGRDMVAGLPKSVEVTSEEIREALREPVRLIVEKLCAVLEDTPPELASDVIERGITLTGGGALLRGFDQLLSSETDIPVRVADNAMHCVAVGTGRALEHLDAIRMSGAVTTI</sequence>
<dbReference type="SUPFAM" id="SSF53067">
    <property type="entry name" value="Actin-like ATPase domain"/>
    <property type="match status" value="2"/>
</dbReference>
<accession>A0A931LS61</accession>
<evidence type="ECO:0000256" key="4">
    <source>
        <dbReference type="ARBA" id="ARBA00022960"/>
    </source>
</evidence>
<comment type="similarity">
    <text evidence="5 6">Belongs to the FtsA/MreB family.</text>
</comment>
<keyword evidence="2 6" id="KW-0547">Nucleotide-binding</keyword>
<evidence type="ECO:0000256" key="6">
    <source>
        <dbReference type="HAMAP-Rule" id="MF_02207"/>
    </source>
</evidence>
<organism evidence="7 8">
    <name type="scientific">Fimbriimonas ginsengisoli</name>
    <dbReference type="NCBI Taxonomy" id="1005039"/>
    <lineage>
        <taxon>Bacteria</taxon>
        <taxon>Bacillati</taxon>
        <taxon>Armatimonadota</taxon>
        <taxon>Fimbriimonadia</taxon>
        <taxon>Fimbriimonadales</taxon>
        <taxon>Fimbriimonadaceae</taxon>
        <taxon>Fimbriimonas</taxon>
    </lineage>
</organism>
<feature type="binding site" evidence="6">
    <location>
        <begin position="164"/>
        <end position="166"/>
    </location>
    <ligand>
        <name>ATP</name>
        <dbReference type="ChEBI" id="CHEBI:30616"/>
    </ligand>
</feature>
<dbReference type="NCBIfam" id="TIGR00904">
    <property type="entry name" value="mreB"/>
    <property type="match status" value="1"/>
</dbReference>
<gene>
    <name evidence="6" type="primary">mreB</name>
    <name evidence="7" type="ORF">HYR64_05200</name>
</gene>
<dbReference type="Pfam" id="PF06723">
    <property type="entry name" value="MreB_Mbl"/>
    <property type="match status" value="1"/>
</dbReference>
<keyword evidence="3 6" id="KW-0067">ATP-binding</keyword>
<protein>
    <recommendedName>
        <fullName evidence="6">Cell shape-determining protein MreB</fullName>
    </recommendedName>
</protein>
<evidence type="ECO:0000313" key="7">
    <source>
        <dbReference type="EMBL" id="MBI1756485.1"/>
    </source>
</evidence>
<comment type="caution">
    <text evidence="6">Lacks conserved residue(s) required for the propagation of feature annotation.</text>
</comment>
<comment type="subunit">
    <text evidence="6">Forms polymers.</text>
</comment>
<keyword evidence="1 6" id="KW-0963">Cytoplasm</keyword>
<dbReference type="GO" id="GO:0005524">
    <property type="term" value="F:ATP binding"/>
    <property type="evidence" value="ECO:0007669"/>
    <property type="project" value="UniProtKB-KW"/>
</dbReference>
<comment type="function">
    <text evidence="6">Forms membrane-associated dynamic filaments that are essential for cell shape determination. Acts by regulating cell wall synthesis and cell elongation, and thus cell shape. A feedback loop between cell geometry and MreB localization may maintain elongated cell shape by targeting cell wall growth to regions of negative cell wall curvature.</text>
</comment>
<evidence type="ECO:0000256" key="3">
    <source>
        <dbReference type="ARBA" id="ARBA00022840"/>
    </source>
</evidence>
<proteinExistence type="inferred from homology"/>